<dbReference type="Pfam" id="PF00632">
    <property type="entry name" value="HECT"/>
    <property type="match status" value="1"/>
</dbReference>
<feature type="active site" description="Glycyl thioester intermediate" evidence="2">
    <location>
        <position position="4349"/>
    </location>
</feature>
<name>A0A061IWK5_TRYRA</name>
<organism evidence="6 7">
    <name type="scientific">Trypanosoma rangeli SC58</name>
    <dbReference type="NCBI Taxonomy" id="429131"/>
    <lineage>
        <taxon>Eukaryota</taxon>
        <taxon>Discoba</taxon>
        <taxon>Euglenozoa</taxon>
        <taxon>Kinetoplastea</taxon>
        <taxon>Metakinetoplastina</taxon>
        <taxon>Trypanosomatida</taxon>
        <taxon>Trypanosomatidae</taxon>
        <taxon>Trypanosoma</taxon>
        <taxon>Herpetosoma</taxon>
    </lineage>
</organism>
<dbReference type="SMART" id="SM00119">
    <property type="entry name" value="HECTc"/>
    <property type="match status" value="1"/>
</dbReference>
<comment type="caution">
    <text evidence="6">The sequence shown here is derived from an EMBL/GenBank/DDBJ whole genome shotgun (WGS) entry which is preliminary data.</text>
</comment>
<dbReference type="Gene3D" id="2.60.120.920">
    <property type="match status" value="3"/>
</dbReference>
<feature type="domain" description="B30.2/SPRY" evidence="4">
    <location>
        <begin position="3347"/>
        <end position="3538"/>
    </location>
</feature>
<evidence type="ECO:0000256" key="2">
    <source>
        <dbReference type="PROSITE-ProRule" id="PRU00104"/>
    </source>
</evidence>
<protein>
    <recommendedName>
        <fullName evidence="8">Ubiquitin-protein ligase</fullName>
    </recommendedName>
</protein>
<accession>A0A061IWK5</accession>
<dbReference type="Pfam" id="PF00622">
    <property type="entry name" value="SPRY"/>
    <property type="match status" value="3"/>
</dbReference>
<dbReference type="GO" id="GO:0004842">
    <property type="term" value="F:ubiquitin-protein transferase activity"/>
    <property type="evidence" value="ECO:0007669"/>
    <property type="project" value="InterPro"/>
</dbReference>
<dbReference type="InterPro" id="IPR001870">
    <property type="entry name" value="B30.2/SPRY"/>
</dbReference>
<dbReference type="SUPFAM" id="SSF56204">
    <property type="entry name" value="Hect, E3 ligase catalytic domain"/>
    <property type="match status" value="1"/>
</dbReference>
<evidence type="ECO:0000259" key="5">
    <source>
        <dbReference type="PROSITE" id="PS50237"/>
    </source>
</evidence>
<dbReference type="OrthoDB" id="239701at2759"/>
<dbReference type="InterPro" id="IPR043136">
    <property type="entry name" value="B30.2/SPRY_sf"/>
</dbReference>
<keyword evidence="7" id="KW-1185">Reference proteome</keyword>
<dbReference type="CDD" id="cd11709">
    <property type="entry name" value="SPRY"/>
    <property type="match status" value="3"/>
</dbReference>
<dbReference type="InterPro" id="IPR013320">
    <property type="entry name" value="ConA-like_dom_sf"/>
</dbReference>
<dbReference type="PANTHER" id="PTHR46654">
    <property type="entry name" value="E3 UBIQUITIN-PROTEIN LIGASE HECTD3"/>
    <property type="match status" value="1"/>
</dbReference>
<evidence type="ECO:0008006" key="8">
    <source>
        <dbReference type="Google" id="ProtNLM"/>
    </source>
</evidence>
<dbReference type="GO" id="GO:0005737">
    <property type="term" value="C:cytoplasm"/>
    <property type="evidence" value="ECO:0007669"/>
    <property type="project" value="TreeGrafter"/>
</dbReference>
<dbReference type="PROSITE" id="PS50188">
    <property type="entry name" value="B302_SPRY"/>
    <property type="match status" value="3"/>
</dbReference>
<dbReference type="VEuPathDB" id="TriTrypDB:TRSC58_06941"/>
<feature type="compositionally biased region" description="Polar residues" evidence="3">
    <location>
        <begin position="4306"/>
        <end position="4322"/>
    </location>
</feature>
<dbReference type="Gene3D" id="3.90.1750.10">
    <property type="entry name" value="Hect, E3 ligase catalytic domains"/>
    <property type="match status" value="1"/>
</dbReference>
<dbReference type="InterPro" id="IPR035983">
    <property type="entry name" value="Hect_E3_ubiquitin_ligase"/>
</dbReference>
<evidence type="ECO:0000256" key="1">
    <source>
        <dbReference type="ARBA" id="ARBA00022786"/>
    </source>
</evidence>
<dbReference type="InterPro" id="IPR000569">
    <property type="entry name" value="HECT_dom"/>
</dbReference>
<evidence type="ECO:0000313" key="6">
    <source>
        <dbReference type="EMBL" id="ESL05412.1"/>
    </source>
</evidence>
<feature type="domain" description="B30.2/SPRY" evidence="4">
    <location>
        <begin position="26"/>
        <end position="207"/>
    </location>
</feature>
<feature type="region of interest" description="Disordered" evidence="3">
    <location>
        <begin position="4301"/>
        <end position="4333"/>
    </location>
</feature>
<dbReference type="InterPro" id="IPR042469">
    <property type="entry name" value="HECTD3"/>
</dbReference>
<gene>
    <name evidence="6" type="ORF">TRSC58_06941</name>
</gene>
<dbReference type="Gene3D" id="3.30.2410.10">
    <property type="entry name" value="Hect, E3 ligase catalytic domain"/>
    <property type="match status" value="1"/>
</dbReference>
<evidence type="ECO:0000313" key="7">
    <source>
        <dbReference type="Proteomes" id="UP000031737"/>
    </source>
</evidence>
<feature type="region of interest" description="Disordered" evidence="3">
    <location>
        <begin position="4388"/>
        <end position="4416"/>
    </location>
</feature>
<feature type="region of interest" description="Disordered" evidence="3">
    <location>
        <begin position="2001"/>
        <end position="2036"/>
    </location>
</feature>
<dbReference type="PROSITE" id="PS50237">
    <property type="entry name" value="HECT"/>
    <property type="match status" value="1"/>
</dbReference>
<dbReference type="Proteomes" id="UP000031737">
    <property type="component" value="Unassembled WGS sequence"/>
</dbReference>
<dbReference type="PANTHER" id="PTHR46654:SF2">
    <property type="entry name" value="UBIQUITIN-PROTEIN LIGASE"/>
    <property type="match status" value="1"/>
</dbReference>
<sequence length="4416" mass="484689">MDELSMQYLRMANGPQGQLHDPADVVNFVEQMQLVVERSSAPRRNFLLDTTTPRGDVIITEASAMKPGNGWITLQVTEGIRRGVHEWCVKIEHQGETTDGSGLMLGIVPKSFAKYDSFISQGGGWCLSRAGKFYGHWRRQDNNLSIVFGAGDRVVFILDYEAARMTVRVGDKSVVGEISNIAPEVYPAISLHYRHQFVRFEYHKVHDRHAKKLNWIERFAFPHASVYLPLTPDQLEKVPLDSYVFSSLFNEKGGQPGRWIRRQGSAAFSSIPLDEAVSISEEYETARAASARLTVVLRAIQAVRRYCGGGATPAEVFLDRNITAETLRKHRHALSSRSAASRDGMDAALNCGALVLIHMFVYASMTLEGATVLPLVHNLQEYLRGVTLFSLGETSSSPHFVGSSISPEVMRQALDGVAKLLEQALSNGSINGSSGGINNAININGNPKSIMNHTSHDGPDSIVAPALVELLVLLSLQCGSISEVLRTVRYLLRMPTKFVSQATLDWLKSNESALTPKSYFPKLNEAYDAIEDDTEQLSPFGRDFNLQILSVGYDRGAVYIHSVDGLSKRTNVVEMYALVCSTSEPPDCCPQCSYSSIAFSETGVLLLLTNRMLAAGFAVVTYSTLLEVRQKVALADAPQWPLNSRFMALASGPGDRLVLLYDVVAAPTGAAADANTSSSVGLEMQVFASSSFPEVQWCTSLQLAPFDRTLAYCLSLRKGSVIDFGSPEVCLVTVGGHVTVEIWIKILEKDDTSVLYQHGDRSTSGEVFIETARLEGAWRIRGGYRHDSRGMCVVTAPVSPASESRFIHISLIFDGNWRLCLDDEEVACTRQGPQVSLENPRQRWTAGNDCICQIAALRVWRGGRLLREIVRDSRRLLSGDEPGLLCQYFFNEPNGNVVFNHVRTGAALGRHAIVRGKFERVGCFDHPFLPSQRESSALGETSTPVTAEPPQLEHTHVLFNGAQIGLMEQKTQTIPGFADWKQVHQVSFFDIKTGRELYGSYVLRQRSKLGFLGCDHHGQYWDLFQTGINPGARGEVQQQVVAVGTLSGISAAVQEKGALTCLHGSNDAKYAAVNGAPVSVGGSEALFGTMPREPVSSGGQHLLNRDTTNVTFGSLAMWLLGLLSTFAEASATELDNHLFSPLLDDVGIRCVQEVQQLLCEHCRAVKVMNARRSANLKDSTSSSVIYTTLRVLVRLIRRVRDFKLHPDTIGFSEVSESDDVHGLLHELSIAQRRRNASWKEHERSAASAFLNAPNSTVEATASQNADSVGSAHALSRKRGTGLLGVLADIINEAGFNLPMNLAVLARIIIQEGVTLFFPSANVRATLLHEILNCEQQNASQSPALNVLLDAIVRSFTDITSAAALIHTGDLNTRSDLTHGKDKSASVIEQKLLVIKKTLSTLLAESAKQMTSRVPNESRQQQLGLLSVMAEAIGTLQLLLFSQCDGTGVANMSGTGTRRGIENIFLLPQPTELSAVLKDYYVELFDTAEMLFKRLIQRVPAALPRPSTAATPLTTTAAEVAMIRDMLSSSFVGFPLHTAITALPLMVTRDESEWLLQKLNLLRVHYRALLQLIRENTSMDLDKVGFWPLPALDNGLLLASSWVASFMSLGQLPAGPLGTKTPSHDAYDNSTIAIQEICDHPLLAAGLRPASKVGNNLDVAIIDKLQQQRPMWEDIAKQEDPLASKTPAGLGAAMSLAAVAVVHLSGVQLHRLSDKEQLELLAKTLLRLRSTRNELLNKRSKNSNDFSRNVCDVQGRCRFLLRIRKVSEAEFLKMTSTFLSQSFADRVLGEEQPRGGRWKRAVFLFRAQRMYHEAFLNSWPLLQFDSALKLVERVILSPGVTAAGLQAAIQARQTSALQRLDGLFHMLQLFETDAASALKVASLLFKGSVGSQRQFETGLSGSLDSTRCAIRRTMYDILRRLRDATAKSPLPGKDDSSDQMQQSPKTAMYGGASFRLSILSEVLNRMWLPSDFCYLEHLRVVKVIFETICSIFTPNDLGHLRQERSTERSHRHDARDARKQNTTASSPSGTVEDEANEVSLQRTPHECALMESLTTLKFLGQQAARVLGDTSLSLCERRGCTLFLDGMFGVLELELHRCAKYTLQACYPAQGRVLEQVSLICTLASTVARSLPEGFFCNRETCFKLVFLAFRLGSVAKILLTIITSTAAATTTAASTTTTSIATLKLVEVCIKTSVLLLYYCQPATADPLFVAEETMDMTRQAVRVTRAGGETLGFFLAFAIRCVAISSGGLSEVGLRCVDALHRLVCRPPWDASFMTLRETYQCDLGAVIVAEDEEAARSNSIRLLMWMYAIGGPPTVSLSLGKKVQVSADNMLSSTEDAYIVDYCAQKNSATVISSTLYSLVEEREVSLDNLISSSNEEVTLPRADVLFQFLIPALEHFFKPPLRPHFSALIWAVIAALLRITRAVLKNDPAASQVLLEGDILSHVDAFAFRLAAKIPLPFCYLYEVCPTVVQQLLQCTRHITFDTVAPSSFAASAATPNSVPNALSSGVSYTQPLPGAEFHCGTSLPSVVPVQPSIFSASTLLGNAVVSRAEVENNNNNNSSSSSNSSNNINGDSGFMPSLVRLPQAHSSLSLTPSVLCFCGDKDAPVGTLTIKAAGIKSCMPLWTDGVTLETSVLLYERLFTELGEDFVIPTSWQRPDIHFTLFSLYEKHRSGGAAVMRVVLTENSIDYVMESVKGSAAIVSTKLVREDWDHWIHIAVVLESGAVTLYKDGVGTTATLPKLPASRLETLLRDGAVDRLTIGNETPAGLSGSRNASKSFDGARLANVAATTTTTNSSSNNNNKDTQVSGDCAMDGVIVAVESVRVWGCARGLKAQRTTADFVAREQTLPVVRVSDGSQTTFRFSEATGDETLSENKESVGTLHGNVRWAPFPIFSGAVDLGKVSRIDPTTHMELPLFIPRREFESFFAALDRNQLLRIGGEYLQTLCAHLSRQCVVAAICQMVSPGYHVLVLEKSRKQHKGTTPTRKGGGDVCGDDVASGAKLVNPRHIIASNDLLRHIINLLRYSDTGAVSDETMRAVAEFIKLCFVLITTEKLMANGFREAAIAISEALHDEAESFRMELPPFSYVTTDIQLLPIAILNGPGGTVSFDANSRGIEHLTLLRDRKQKLLLAKYPDAQGGWPELEIPGDSPWFYARPIVSTRAATTSFTLSARSLKPLVACGMFGAIREVLTSQAKYRCGWSYFLNTPYLSLLTVRTGTTKCSALPACRLLTALLDSWREIPHFAPHDHSPLKIVLAHLNVSLMAILHRGQITPNSPPLLSPALGHYNLRVQGAFELLVAAIRLEAAWKNVSHPCSTRCRWKRLFSLWESSIGYGVPAVAPPSATIGQPDPTVVERGYVRLVPLPTSGSSVQHCSKATIFQRGNGVWYASCDRVSFSARSSVGFKRGRFYFEVRIPASGEAISVGIVTERAQQHSVLAPRGLGHDGDSWGFESVQMCRFYHGFRHEFSVRSKWKPLDVIGILLDLEAETLACVHEGRQVSMFDNLRASRSKDTTTCFFPAVSFGTGGVDVNFGAAPFACSLPVGYLPVDPSNYVVSPTSKLWILLTAVEVGETLARSSSKNNKNKEGHIEAAYKEGPFFTKNETIHLPSLFERANDAGMVYQAGRSGPYSVSLIPSDNKTRTVTVQGSEVRAGDDPCFVRGSVCVRQGRWYYEVALRGEALISVGWVTSTATPDWSRTKSLGDDNESWVLEGSRTTARHNKHQRSVGGQMWKHGDIVGCMVDCDAGTIAYSVNGTPLREMHDTNGDGVLFSSVNCVNGIMPVVSVGSKNAASILFFDEELSFRPRGYRALSTTNPIRTAVEQHYCTDSLEHSDNGQEVIGPAFSPTLARSLLSSLTSLTELNFMNASAYCLEDVLNKDGSNIRYEKFKGREDALRLLVTLQNLSSLTECMIPYAHAALSYGEYDTLLSGPICRCLWQCREYLLPVVVLRILQGFFLHTNCLGENIKLTLNRRKALSLVNDLDVPVSERLRGSLFGQVYHLLHDKNVSLFCTSRNLWSVNFVGEGADDIGGPYRESITQLCSELMSSGLPLFVPSPNQVHDIGDARELFVVRPVMEPPVRLSMYRFFGRLVAGCLRSSEPLPIYLPSCIWKALVGSPVDEGDLRVVDQISVQSYSYIRQLMSSRQGEVTDDEIAELCPGGFSLVDDAGVEQELFPGGKEISVGRHNVEMFLDMALRFKLHQMGAMQIKAIAEGFHQVVPVSAVSLLKWYELEHVVCGQPDYDADALIDAARYEGLDLNDVTVQYLRQVLRQFSRHERALFMRFVSGRERLPSGVRLKLMPDAHSRPIQNETSDNADAESNANDTDGGVGGGKSSVDVFDDNRLPHASTCFYWLSIPRYSSVEVMREKLLFAIQQCLDIDADFVVHENGNPEDEMEPTMAVNADEDEEEFEDFSHLR</sequence>
<reference evidence="6 7" key="1">
    <citation type="submission" date="2013-07" db="EMBL/GenBank/DDBJ databases">
        <authorList>
            <person name="Stoco P.H."/>
            <person name="Wagner G."/>
            <person name="Gerber A."/>
            <person name="Zaha A."/>
            <person name="Thompson C."/>
            <person name="Bartholomeu D.C."/>
            <person name="Luckemeyer D.D."/>
            <person name="Bahia D."/>
            <person name="Loreto E."/>
            <person name="Prestes E.B."/>
            <person name="Lima F.M."/>
            <person name="Rodrigues-Luiz G."/>
            <person name="Vallejo G.A."/>
            <person name="Filho J.F."/>
            <person name="Monteiro K.M."/>
            <person name="Tyler K.M."/>
            <person name="de Almeida L.G."/>
            <person name="Ortiz M.F."/>
            <person name="Siervo M.A."/>
            <person name="de Moraes M.H."/>
            <person name="Cunha O.L."/>
            <person name="Mendonca-Neto R."/>
            <person name="Silva R."/>
            <person name="Teixeira S.M."/>
            <person name="Murta S.M."/>
            <person name="Sincero T.C."/>
            <person name="Mendes T.A."/>
            <person name="Urmenyi T.P."/>
            <person name="Silva V.G."/>
            <person name="da Rocha W.D."/>
            <person name="Andersson B."/>
            <person name="Romanha A.J."/>
            <person name="Steindel M."/>
            <person name="de Vasconcelos A.T."/>
            <person name="Grisard E.C."/>
        </authorList>
    </citation>
    <scope>NUCLEOTIDE SEQUENCE [LARGE SCALE GENOMIC DNA]</scope>
    <source>
        <strain evidence="6 7">SC58</strain>
    </source>
</reference>
<feature type="domain" description="B30.2/SPRY" evidence="4">
    <location>
        <begin position="3590"/>
        <end position="3802"/>
    </location>
</feature>
<evidence type="ECO:0000259" key="4">
    <source>
        <dbReference type="PROSITE" id="PS50188"/>
    </source>
</evidence>
<proteinExistence type="predicted"/>
<keyword evidence="1 2" id="KW-0833">Ubl conjugation pathway</keyword>
<dbReference type="InterPro" id="IPR003877">
    <property type="entry name" value="SPRY_dom"/>
</dbReference>
<feature type="compositionally biased region" description="Basic and acidic residues" evidence="3">
    <location>
        <begin position="2001"/>
        <end position="2018"/>
    </location>
</feature>
<dbReference type="SMART" id="SM00449">
    <property type="entry name" value="SPRY"/>
    <property type="match status" value="3"/>
</dbReference>
<dbReference type="SUPFAM" id="SSF49899">
    <property type="entry name" value="Concanavalin A-like lectins/glucanases"/>
    <property type="match status" value="4"/>
</dbReference>
<feature type="region of interest" description="Disordered" evidence="3">
    <location>
        <begin position="1925"/>
        <end position="1944"/>
    </location>
</feature>
<dbReference type="Gene3D" id="3.30.2160.10">
    <property type="entry name" value="Hect, E3 ligase catalytic domain"/>
    <property type="match status" value="1"/>
</dbReference>
<feature type="compositionally biased region" description="Polar residues" evidence="3">
    <location>
        <begin position="2019"/>
        <end position="2028"/>
    </location>
</feature>
<dbReference type="EMBL" id="AUPL01006941">
    <property type="protein sequence ID" value="ESL05412.1"/>
    <property type="molecule type" value="Genomic_DNA"/>
</dbReference>
<feature type="domain" description="HECT" evidence="5">
    <location>
        <begin position="4019"/>
        <end position="4385"/>
    </location>
</feature>
<evidence type="ECO:0000256" key="3">
    <source>
        <dbReference type="SAM" id="MobiDB-lite"/>
    </source>
</evidence>